<dbReference type="RefSeq" id="WP_382387918.1">
    <property type="nucleotide sequence ID" value="NZ_JBHLWI010000033.1"/>
</dbReference>
<evidence type="ECO:0000256" key="2">
    <source>
        <dbReference type="ARBA" id="ARBA00022603"/>
    </source>
</evidence>
<comment type="similarity">
    <text evidence="6">Belongs to the methyltransferase superfamily. tRNA (adenine-N(6)-)-methyltransferase family.</text>
</comment>
<comment type="subcellular location">
    <subcellularLocation>
        <location evidence="6">Cytoplasm</location>
    </subcellularLocation>
</comment>
<dbReference type="InterPro" id="IPR050210">
    <property type="entry name" value="tRNA_Adenine-N(6)_MTase"/>
</dbReference>
<keyword evidence="5 6" id="KW-0819">tRNA processing</keyword>
<dbReference type="InterPro" id="IPR029063">
    <property type="entry name" value="SAM-dependent_MTases_sf"/>
</dbReference>
<dbReference type="CDD" id="cd02440">
    <property type="entry name" value="AdoMet_MTases"/>
    <property type="match status" value="1"/>
</dbReference>
<dbReference type="InterPro" id="IPR041698">
    <property type="entry name" value="Methyltransf_25"/>
</dbReference>
<evidence type="ECO:0000256" key="4">
    <source>
        <dbReference type="ARBA" id="ARBA00022691"/>
    </source>
</evidence>
<keyword evidence="2 6" id="KW-0489">Methyltransferase</keyword>
<dbReference type="Gene3D" id="3.40.50.150">
    <property type="entry name" value="Vaccinia Virus protein VP39"/>
    <property type="match status" value="1"/>
</dbReference>
<dbReference type="InterPro" id="IPR022882">
    <property type="entry name" value="tRNA_adenine-N6_MeTrfase"/>
</dbReference>
<evidence type="ECO:0000313" key="8">
    <source>
        <dbReference type="EMBL" id="MFC0263432.1"/>
    </source>
</evidence>
<dbReference type="PROSITE" id="PS01131">
    <property type="entry name" value="RRNA_A_DIMETH"/>
    <property type="match status" value="1"/>
</dbReference>
<dbReference type="GO" id="GO:0008168">
    <property type="term" value="F:methyltransferase activity"/>
    <property type="evidence" value="ECO:0007669"/>
    <property type="project" value="UniProtKB-KW"/>
</dbReference>
<comment type="caution">
    <text evidence="8">The sequence shown here is derived from an EMBL/GenBank/DDBJ whole genome shotgun (WGS) entry which is preliminary data.</text>
</comment>
<dbReference type="EC" id="2.1.1.223" evidence="6"/>
<dbReference type="EMBL" id="JBHLWI010000033">
    <property type="protein sequence ID" value="MFC0263432.1"/>
    <property type="molecule type" value="Genomic_DNA"/>
</dbReference>
<comment type="catalytic activity">
    <reaction evidence="6">
        <text>adenosine(37) in tRNA1(Val) + S-adenosyl-L-methionine = N(6)-methyladenosine(37) in tRNA1(Val) + S-adenosyl-L-homocysteine + H(+)</text>
        <dbReference type="Rhea" id="RHEA:43160"/>
        <dbReference type="Rhea" id="RHEA-COMP:10369"/>
        <dbReference type="Rhea" id="RHEA-COMP:10370"/>
        <dbReference type="ChEBI" id="CHEBI:15378"/>
        <dbReference type="ChEBI" id="CHEBI:57856"/>
        <dbReference type="ChEBI" id="CHEBI:59789"/>
        <dbReference type="ChEBI" id="CHEBI:74411"/>
        <dbReference type="ChEBI" id="CHEBI:74449"/>
        <dbReference type="EC" id="2.1.1.223"/>
    </reaction>
</comment>
<dbReference type="Proteomes" id="UP001589797">
    <property type="component" value="Unassembled WGS sequence"/>
</dbReference>
<keyword evidence="1 6" id="KW-0963">Cytoplasm</keyword>
<keyword evidence="4 6" id="KW-0949">S-adenosyl-L-methionine</keyword>
<keyword evidence="3 6" id="KW-0808">Transferase</keyword>
<sequence>MSKTYFQFKQFGVRQERAAMKISTDGVLLGATAGKGFPKNVLEIGVGTGVVTLMMAQRFATAQFTGVEIDQDAWLEASENADQSPWSDRIDFVHQRFQDFFPVCQQKFDLIVSNPPYFQDHLKTKDVKRNLALHLTGLSFSELLEGVVKLLGQRGEFCVILPERQMEILEKEAASIGLFSQHKLIVKDRPGKPVLRVVASFSFGSKKTSSEEIVIRVEIGKYSEGYSRLLRDFLLIF</sequence>
<dbReference type="InterPro" id="IPR020596">
    <property type="entry name" value="rRNA_Ade_Mease_Trfase_CS"/>
</dbReference>
<proteinExistence type="inferred from homology"/>
<feature type="domain" description="Methyltransferase" evidence="7">
    <location>
        <begin position="41"/>
        <end position="126"/>
    </location>
</feature>
<dbReference type="HAMAP" id="MF_01872">
    <property type="entry name" value="tRNA_methyltr_YfiC"/>
    <property type="match status" value="1"/>
</dbReference>
<evidence type="ECO:0000256" key="5">
    <source>
        <dbReference type="ARBA" id="ARBA00022694"/>
    </source>
</evidence>
<evidence type="ECO:0000259" key="7">
    <source>
        <dbReference type="Pfam" id="PF13649"/>
    </source>
</evidence>
<gene>
    <name evidence="8" type="ORF">ACFFIP_12140</name>
</gene>
<evidence type="ECO:0000256" key="1">
    <source>
        <dbReference type="ARBA" id="ARBA00022490"/>
    </source>
</evidence>
<dbReference type="PROSITE" id="PS00092">
    <property type="entry name" value="N6_MTASE"/>
    <property type="match status" value="1"/>
</dbReference>
<organism evidence="8 9">
    <name type="scientific">Fontibacter flavus</name>
    <dbReference type="NCBI Taxonomy" id="654838"/>
    <lineage>
        <taxon>Bacteria</taxon>
        <taxon>Pseudomonadati</taxon>
        <taxon>Bacteroidota</taxon>
        <taxon>Cytophagia</taxon>
        <taxon>Cytophagales</taxon>
        <taxon>Cyclobacteriaceae</taxon>
        <taxon>Fontibacter</taxon>
    </lineage>
</organism>
<dbReference type="SUPFAM" id="SSF53335">
    <property type="entry name" value="S-adenosyl-L-methionine-dependent methyltransferases"/>
    <property type="match status" value="1"/>
</dbReference>
<accession>A0ABV6FUE1</accession>
<dbReference type="Pfam" id="PF13649">
    <property type="entry name" value="Methyltransf_25"/>
    <property type="match status" value="1"/>
</dbReference>
<dbReference type="PANTHER" id="PTHR47739">
    <property type="entry name" value="TRNA1(VAL) (ADENINE(37)-N6)-METHYLTRANSFERASE"/>
    <property type="match status" value="1"/>
</dbReference>
<evidence type="ECO:0000313" key="9">
    <source>
        <dbReference type="Proteomes" id="UP001589797"/>
    </source>
</evidence>
<dbReference type="GO" id="GO:0032259">
    <property type="term" value="P:methylation"/>
    <property type="evidence" value="ECO:0007669"/>
    <property type="project" value="UniProtKB-KW"/>
</dbReference>
<dbReference type="PANTHER" id="PTHR47739:SF1">
    <property type="entry name" value="TRNA1(VAL) (ADENINE(37)-N6)-METHYLTRANSFERASE"/>
    <property type="match status" value="1"/>
</dbReference>
<comment type="function">
    <text evidence="6">Specifically methylates the adenine in position 37 of tRNA(1)(Val) (anticodon cmo5UAC).</text>
</comment>
<reference evidence="8 9" key="1">
    <citation type="submission" date="2024-09" db="EMBL/GenBank/DDBJ databases">
        <authorList>
            <person name="Sun Q."/>
            <person name="Mori K."/>
        </authorList>
    </citation>
    <scope>NUCLEOTIDE SEQUENCE [LARGE SCALE GENOMIC DNA]</scope>
    <source>
        <strain evidence="8 9">CCM 7650</strain>
    </source>
</reference>
<name>A0ABV6FUE1_9BACT</name>
<dbReference type="InterPro" id="IPR002052">
    <property type="entry name" value="DNA_methylase_N6_adenine_CS"/>
</dbReference>
<protein>
    <recommendedName>
        <fullName evidence="6">tRNA1(Val) (adenine(37)-N6)-methyltransferase</fullName>
        <ecNumber evidence="6">2.1.1.223</ecNumber>
    </recommendedName>
    <alternativeName>
        <fullName evidence="6">tRNA m6A37 methyltransferase</fullName>
    </alternativeName>
</protein>
<evidence type="ECO:0000256" key="6">
    <source>
        <dbReference type="HAMAP-Rule" id="MF_01872"/>
    </source>
</evidence>
<evidence type="ECO:0000256" key="3">
    <source>
        <dbReference type="ARBA" id="ARBA00022679"/>
    </source>
</evidence>
<keyword evidence="9" id="KW-1185">Reference proteome</keyword>